<protein>
    <submittedName>
        <fullName evidence="2">Uncharacterized protein</fullName>
    </submittedName>
</protein>
<proteinExistence type="predicted"/>
<feature type="non-terminal residue" evidence="2">
    <location>
        <position position="1"/>
    </location>
</feature>
<name>A0A0F8Z6K9_9ZZZZ</name>
<evidence type="ECO:0000313" key="2">
    <source>
        <dbReference type="EMBL" id="KKK89368.1"/>
    </source>
</evidence>
<organism evidence="2">
    <name type="scientific">marine sediment metagenome</name>
    <dbReference type="NCBI Taxonomy" id="412755"/>
    <lineage>
        <taxon>unclassified sequences</taxon>
        <taxon>metagenomes</taxon>
        <taxon>ecological metagenomes</taxon>
    </lineage>
</organism>
<feature type="region of interest" description="Disordered" evidence="1">
    <location>
        <begin position="1"/>
        <end position="22"/>
    </location>
</feature>
<sequence length="22" mass="2230">ETTEGQKTTPGTATVALPSRQG</sequence>
<reference evidence="2" key="1">
    <citation type="journal article" date="2015" name="Nature">
        <title>Complex archaea that bridge the gap between prokaryotes and eukaryotes.</title>
        <authorList>
            <person name="Spang A."/>
            <person name="Saw J.H."/>
            <person name="Jorgensen S.L."/>
            <person name="Zaremba-Niedzwiedzka K."/>
            <person name="Martijn J."/>
            <person name="Lind A.E."/>
            <person name="van Eijk R."/>
            <person name="Schleper C."/>
            <person name="Guy L."/>
            <person name="Ettema T.J."/>
        </authorList>
    </citation>
    <scope>NUCLEOTIDE SEQUENCE</scope>
</reference>
<dbReference type="EMBL" id="LAZR01049561">
    <property type="protein sequence ID" value="KKK89368.1"/>
    <property type="molecule type" value="Genomic_DNA"/>
</dbReference>
<evidence type="ECO:0000256" key="1">
    <source>
        <dbReference type="SAM" id="MobiDB-lite"/>
    </source>
</evidence>
<comment type="caution">
    <text evidence="2">The sequence shown here is derived from an EMBL/GenBank/DDBJ whole genome shotgun (WGS) entry which is preliminary data.</text>
</comment>
<feature type="compositionally biased region" description="Polar residues" evidence="1">
    <location>
        <begin position="1"/>
        <end position="12"/>
    </location>
</feature>
<gene>
    <name evidence="2" type="ORF">LCGC14_2733820</name>
</gene>
<dbReference type="AlphaFoldDB" id="A0A0F8Z6K9"/>
<accession>A0A0F8Z6K9</accession>